<dbReference type="InterPro" id="IPR036278">
    <property type="entry name" value="Sialidase_sf"/>
</dbReference>
<dbReference type="AlphaFoldDB" id="A0A832I5N0"/>
<feature type="signal peptide" evidence="1">
    <location>
        <begin position="1"/>
        <end position="21"/>
    </location>
</feature>
<keyword evidence="1" id="KW-0732">Signal</keyword>
<dbReference type="CDD" id="cd15482">
    <property type="entry name" value="Sialidase_non-viral"/>
    <property type="match status" value="1"/>
</dbReference>
<dbReference type="EMBL" id="DSQF01000020">
    <property type="protein sequence ID" value="HGZ43795.1"/>
    <property type="molecule type" value="Genomic_DNA"/>
</dbReference>
<organism evidence="2">
    <name type="scientific">Eiseniibacteriota bacterium</name>
    <dbReference type="NCBI Taxonomy" id="2212470"/>
    <lineage>
        <taxon>Bacteria</taxon>
        <taxon>Candidatus Eiseniibacteriota</taxon>
    </lineage>
</organism>
<dbReference type="PROSITE" id="PS51257">
    <property type="entry name" value="PROKAR_LIPOPROTEIN"/>
    <property type="match status" value="1"/>
</dbReference>
<dbReference type="InterPro" id="IPR006311">
    <property type="entry name" value="TAT_signal"/>
</dbReference>
<gene>
    <name evidence="2" type="ORF">ENR23_10290</name>
</gene>
<sequence>MTRRARRAVLAAAAATAAAFACGPGASAVVAGAAAAATARPRALPTPAAPGSGEPRLVATPDGGVLMSWLETRRRGGHALRFARLAGRRWAAPRTVAEGDSFFVNWADVPGVRPFGRGGLAAWWLWMTDLDRRSYGVRMSLSRDGGATWSAPFTLHADLAGAEHGFVSVAPEGDGVRAVWLDGHRLTGADGPDRGVEVAMTLHARALRDDGAAGPEEELDARVCDCCQTAAVALDDGTVLVAYRDRGPGEVRDMSLVRLEAGRWSEPVPLHADGWVTGACPVNGPFLDASGRRVVAAWYTEGGGEAEVRVALSEDGGRTFGPYVTVARGETLGRVGAALLADGSAVVTWLEGTGAEARVRARRMAAAASAGAAPAAGEPVTIARTSGMRASGFPQVVRRGDELIFAWTEVGKPSRVRLATLPAAELPPAR</sequence>
<protein>
    <submittedName>
        <fullName evidence="2">Exo-alpha-sialidase</fullName>
    </submittedName>
</protein>
<evidence type="ECO:0000313" key="2">
    <source>
        <dbReference type="EMBL" id="HGZ43795.1"/>
    </source>
</evidence>
<reference evidence="2" key="1">
    <citation type="journal article" date="2020" name="mSystems">
        <title>Genome- and Community-Level Interaction Insights into Carbon Utilization and Element Cycling Functions of Hydrothermarchaeota in Hydrothermal Sediment.</title>
        <authorList>
            <person name="Zhou Z."/>
            <person name="Liu Y."/>
            <person name="Xu W."/>
            <person name="Pan J."/>
            <person name="Luo Z.H."/>
            <person name="Li M."/>
        </authorList>
    </citation>
    <scope>NUCLEOTIDE SEQUENCE [LARGE SCALE GENOMIC DNA]</scope>
    <source>
        <strain evidence="2">SpSt-381</strain>
    </source>
</reference>
<feature type="chain" id="PRO_5032481565" evidence="1">
    <location>
        <begin position="22"/>
        <end position="430"/>
    </location>
</feature>
<dbReference type="Gene3D" id="2.120.10.10">
    <property type="match status" value="1"/>
</dbReference>
<dbReference type="PROSITE" id="PS51318">
    <property type="entry name" value="TAT"/>
    <property type="match status" value="1"/>
</dbReference>
<comment type="caution">
    <text evidence="2">The sequence shown here is derived from an EMBL/GenBank/DDBJ whole genome shotgun (WGS) entry which is preliminary data.</text>
</comment>
<dbReference type="SUPFAM" id="SSF50939">
    <property type="entry name" value="Sialidases"/>
    <property type="match status" value="1"/>
</dbReference>
<evidence type="ECO:0000256" key="1">
    <source>
        <dbReference type="SAM" id="SignalP"/>
    </source>
</evidence>
<proteinExistence type="predicted"/>
<name>A0A832I5N0_UNCEI</name>
<accession>A0A832I5N0</accession>